<comment type="similarity">
    <text evidence="19">In the C-terminal section; belongs to the GTP cyclohydrolase II family.</text>
</comment>
<reference evidence="21 22" key="1">
    <citation type="submission" date="2017-03" db="EMBL/GenBank/DDBJ databases">
        <title>Genome sequence of Clostridium hungatei DSM 14427.</title>
        <authorList>
            <person name="Poehlein A."/>
            <person name="Daniel R."/>
        </authorList>
    </citation>
    <scope>NUCLEOTIDE SEQUENCE [LARGE SCALE GENOMIC DNA]</scope>
    <source>
        <strain evidence="21 22">DSM 14427</strain>
    </source>
</reference>
<evidence type="ECO:0000259" key="20">
    <source>
        <dbReference type="Pfam" id="PF00925"/>
    </source>
</evidence>
<evidence type="ECO:0000256" key="7">
    <source>
        <dbReference type="ARBA" id="ARBA00022619"/>
    </source>
</evidence>
<dbReference type="EMBL" id="MZGX01000004">
    <property type="protein sequence ID" value="OPX45477.1"/>
    <property type="molecule type" value="Genomic_DNA"/>
</dbReference>
<feature type="binding site" evidence="19">
    <location>
        <position position="268"/>
    </location>
    <ligand>
        <name>Zn(2+)</name>
        <dbReference type="ChEBI" id="CHEBI:29105"/>
        <note>catalytic</note>
    </ligand>
</feature>
<keyword evidence="16 19" id="KW-0511">Multifunctional enzyme</keyword>
<dbReference type="InterPro" id="IPR000926">
    <property type="entry name" value="RibA"/>
</dbReference>
<organism evidence="21 22">
    <name type="scientific">Ruminiclostridium hungatei</name>
    <name type="common">Clostridium hungatei</name>
    <dbReference type="NCBI Taxonomy" id="48256"/>
    <lineage>
        <taxon>Bacteria</taxon>
        <taxon>Bacillati</taxon>
        <taxon>Bacillota</taxon>
        <taxon>Clostridia</taxon>
        <taxon>Eubacteriales</taxon>
        <taxon>Oscillospiraceae</taxon>
        <taxon>Ruminiclostridium</taxon>
    </lineage>
</organism>
<feature type="region of interest" description="DHBP synthase" evidence="19">
    <location>
        <begin position="1"/>
        <end position="200"/>
    </location>
</feature>
<feature type="binding site" evidence="19">
    <location>
        <position position="28"/>
    </location>
    <ligand>
        <name>Mg(2+)</name>
        <dbReference type="ChEBI" id="CHEBI:18420"/>
        <label>1</label>
    </ligand>
</feature>
<dbReference type="InterPro" id="IPR036144">
    <property type="entry name" value="RibA-like_sf"/>
</dbReference>
<dbReference type="Gene3D" id="3.40.50.10990">
    <property type="entry name" value="GTP cyclohydrolase II"/>
    <property type="match status" value="1"/>
</dbReference>
<dbReference type="HAMAP" id="MF_00180">
    <property type="entry name" value="RibB"/>
    <property type="match status" value="1"/>
</dbReference>
<evidence type="ECO:0000256" key="3">
    <source>
        <dbReference type="ARBA" id="ARBA00002284"/>
    </source>
</evidence>
<comment type="pathway">
    <text evidence="4 19">Cofactor biosynthesis; riboflavin biosynthesis; 5-amino-6-(D-ribitylamino)uracil from GTP: step 1/4.</text>
</comment>
<dbReference type="EC" id="4.1.99.12" evidence="19"/>
<keyword evidence="11 19" id="KW-0862">Zinc</keyword>
<dbReference type="SUPFAM" id="SSF55821">
    <property type="entry name" value="YrdC/RibB"/>
    <property type="match status" value="1"/>
</dbReference>
<evidence type="ECO:0000256" key="16">
    <source>
        <dbReference type="ARBA" id="ARBA00023268"/>
    </source>
</evidence>
<keyword evidence="22" id="KW-1185">Reference proteome</keyword>
<dbReference type="EC" id="3.5.4.25" evidence="19"/>
<proteinExistence type="inferred from homology"/>
<dbReference type="GO" id="GO:0030145">
    <property type="term" value="F:manganese ion binding"/>
    <property type="evidence" value="ECO:0007669"/>
    <property type="project" value="UniProtKB-UniRule"/>
</dbReference>
<evidence type="ECO:0000256" key="12">
    <source>
        <dbReference type="ARBA" id="ARBA00022842"/>
    </source>
</evidence>
<keyword evidence="13 19" id="KW-0342">GTP-binding</keyword>
<feature type="binding site" evidence="19">
    <location>
        <position position="317"/>
    </location>
    <ligand>
        <name>GTP</name>
        <dbReference type="ChEBI" id="CHEBI:37565"/>
    </ligand>
</feature>
<name>A0A1V4SQG1_RUMHU</name>
<comment type="catalytic activity">
    <reaction evidence="18 19">
        <text>GTP + 4 H2O = 2,5-diamino-6-hydroxy-4-(5-phosphoribosylamino)-pyrimidine + formate + 2 phosphate + 3 H(+)</text>
        <dbReference type="Rhea" id="RHEA:23704"/>
        <dbReference type="ChEBI" id="CHEBI:15377"/>
        <dbReference type="ChEBI" id="CHEBI:15378"/>
        <dbReference type="ChEBI" id="CHEBI:15740"/>
        <dbReference type="ChEBI" id="CHEBI:37565"/>
        <dbReference type="ChEBI" id="CHEBI:43474"/>
        <dbReference type="ChEBI" id="CHEBI:58614"/>
        <dbReference type="EC" id="3.5.4.25"/>
    </reaction>
</comment>
<comment type="cofactor">
    <cofactor evidence="19">
        <name>Mg(2+)</name>
        <dbReference type="ChEBI" id="CHEBI:18420"/>
    </cofactor>
    <cofactor evidence="19">
        <name>Mn(2+)</name>
        <dbReference type="ChEBI" id="CHEBI:29035"/>
    </cofactor>
    <text evidence="19">Binds 2 divalent metal cations per subunit. Magnesium or manganese.</text>
</comment>
<evidence type="ECO:0000256" key="5">
    <source>
        <dbReference type="ARBA" id="ARBA00004904"/>
    </source>
</evidence>
<feature type="binding site" evidence="19">
    <location>
        <position position="273"/>
    </location>
    <ligand>
        <name>GTP</name>
        <dbReference type="ChEBI" id="CHEBI:37565"/>
    </ligand>
</feature>
<dbReference type="SUPFAM" id="SSF142695">
    <property type="entry name" value="RibA-like"/>
    <property type="match status" value="1"/>
</dbReference>
<dbReference type="GO" id="GO:0005829">
    <property type="term" value="C:cytosol"/>
    <property type="evidence" value="ECO:0007669"/>
    <property type="project" value="TreeGrafter"/>
</dbReference>
<dbReference type="InterPro" id="IPR017945">
    <property type="entry name" value="DHBP_synth_RibB-like_a/b_dom"/>
</dbReference>
<dbReference type="NCBIfam" id="NF006803">
    <property type="entry name" value="PRK09311.1"/>
    <property type="match status" value="1"/>
</dbReference>
<keyword evidence="10 19" id="KW-0378">Hydrolase</keyword>
<feature type="binding site" evidence="19">
    <location>
        <position position="352"/>
    </location>
    <ligand>
        <name>GTP</name>
        <dbReference type="ChEBI" id="CHEBI:37565"/>
    </ligand>
</feature>
<evidence type="ECO:0000256" key="4">
    <source>
        <dbReference type="ARBA" id="ARBA00004853"/>
    </source>
</evidence>
<evidence type="ECO:0000256" key="8">
    <source>
        <dbReference type="ARBA" id="ARBA00022723"/>
    </source>
</evidence>
<dbReference type="InterPro" id="IPR000422">
    <property type="entry name" value="DHBP_synthase_RibB"/>
</dbReference>
<comment type="cofactor">
    <cofactor evidence="19">
        <name>Zn(2+)</name>
        <dbReference type="ChEBI" id="CHEBI:29105"/>
    </cofactor>
    <text evidence="19">Binds 1 zinc ion per subunit.</text>
</comment>
<dbReference type="FunFam" id="3.40.50.10990:FF:000001">
    <property type="entry name" value="Riboflavin biosynthesis protein RibBA"/>
    <property type="match status" value="1"/>
</dbReference>
<evidence type="ECO:0000256" key="2">
    <source>
        <dbReference type="ARBA" id="ARBA00001936"/>
    </source>
</evidence>
<feature type="region of interest" description="GTP cyclohydrolase II" evidence="19">
    <location>
        <begin position="201"/>
        <end position="415"/>
    </location>
</feature>
<dbReference type="FunFam" id="3.90.870.10:FF:000001">
    <property type="entry name" value="Riboflavin biosynthesis protein RibBA"/>
    <property type="match status" value="1"/>
</dbReference>
<feature type="binding site" evidence="19">
    <location>
        <position position="270"/>
    </location>
    <ligand>
        <name>Zn(2+)</name>
        <dbReference type="ChEBI" id="CHEBI:29105"/>
        <note>catalytic</note>
    </ligand>
</feature>
<evidence type="ECO:0000256" key="18">
    <source>
        <dbReference type="ARBA" id="ARBA00049295"/>
    </source>
</evidence>
<dbReference type="NCBIfam" id="TIGR00505">
    <property type="entry name" value="ribA"/>
    <property type="match status" value="1"/>
</dbReference>
<dbReference type="PIRSF" id="PIRSF001259">
    <property type="entry name" value="RibA"/>
    <property type="match status" value="1"/>
</dbReference>
<feature type="binding site" evidence="19">
    <location>
        <begin position="252"/>
        <end position="256"/>
    </location>
    <ligand>
        <name>GTP</name>
        <dbReference type="ChEBI" id="CHEBI:37565"/>
    </ligand>
</feature>
<dbReference type="Pfam" id="PF00926">
    <property type="entry name" value="DHBP_synthase"/>
    <property type="match status" value="1"/>
</dbReference>
<feature type="active site" description="Nucleophile; for GTP cyclohydrolase activity" evidence="19">
    <location>
        <position position="331"/>
    </location>
</feature>
<feature type="site" description="Essential for DHBP synthase activity" evidence="19">
    <location>
        <position position="163"/>
    </location>
</feature>
<sequence>MRFNSIEEAIEDIRQGKMIVVIDDEDRENEGDLLMAAEKVTPESINFMAAQGRGMICAPLTEERARTLELNLMVERNTESMKTAFTVTVDYKSSTTGISAYERANTIKMLADPNAAGNDFLRPGHIFPLIARDGGVLKRSGHTEAAVDIARLAGLSPAGAICEIMNEDGTMARVPQLMNFAQKHSLKIITVAELIRYRRSREKLVRAAARAKMPTEYGEYTIAAYENIVNNEHHVALILGEIECAEQPVLVRVHSECLTGDAFHSRRCDCGEQLDAALRQISREGRGILLYMRQEGRGIGLVNKIRAYELQDKGKDTVEANELLGFAPDLREYGIGAQILYDLGVRKIRLLTNNPKKVVGLEGYGLEVVERVPILVEANEANEFYMRTKKDKMGHIFNDASNNLNTFKHQEGVKS</sequence>
<keyword evidence="7 19" id="KW-0686">Riboflavin biosynthesis</keyword>
<evidence type="ECO:0000256" key="17">
    <source>
        <dbReference type="ARBA" id="ARBA00043932"/>
    </source>
</evidence>
<dbReference type="InterPro" id="IPR016299">
    <property type="entry name" value="Riboflavin_synth_RibBA"/>
</dbReference>
<dbReference type="HAMAP" id="MF_01283">
    <property type="entry name" value="RibBA"/>
    <property type="match status" value="1"/>
</dbReference>
<comment type="caution">
    <text evidence="21">The sequence shown here is derived from an EMBL/GenBank/DDBJ whole genome shotgun (WGS) entry which is preliminary data.</text>
</comment>
<feature type="binding site" evidence="19">
    <location>
        <position position="142"/>
    </location>
    <ligand>
        <name>Mg(2+)</name>
        <dbReference type="ChEBI" id="CHEBI:18420"/>
        <label>2</label>
    </ligand>
</feature>
<feature type="binding site" evidence="19">
    <location>
        <position position="257"/>
    </location>
    <ligand>
        <name>Zn(2+)</name>
        <dbReference type="ChEBI" id="CHEBI:29105"/>
        <note>catalytic</note>
    </ligand>
</feature>
<dbReference type="NCBIfam" id="NF001591">
    <property type="entry name" value="PRK00393.1"/>
    <property type="match status" value="1"/>
</dbReference>
<accession>A0A1V4SQG1</accession>
<feature type="binding site" evidence="19">
    <location>
        <begin position="27"/>
        <end position="28"/>
    </location>
    <ligand>
        <name>D-ribulose 5-phosphate</name>
        <dbReference type="ChEBI" id="CHEBI:58121"/>
    </ligand>
</feature>
<keyword evidence="9 19" id="KW-0547">Nucleotide-binding</keyword>
<evidence type="ECO:0000256" key="1">
    <source>
        <dbReference type="ARBA" id="ARBA00000141"/>
    </source>
</evidence>
<dbReference type="GO" id="GO:0003935">
    <property type="term" value="F:GTP cyclohydrolase II activity"/>
    <property type="evidence" value="ECO:0007669"/>
    <property type="project" value="UniProtKB-UniRule"/>
</dbReference>
<evidence type="ECO:0000256" key="6">
    <source>
        <dbReference type="ARBA" id="ARBA00005520"/>
    </source>
</evidence>
<evidence type="ECO:0000256" key="11">
    <source>
        <dbReference type="ARBA" id="ARBA00022833"/>
    </source>
</evidence>
<comment type="similarity">
    <text evidence="6 19">In the N-terminal section; belongs to the DHBP synthase family.</text>
</comment>
<evidence type="ECO:0000256" key="9">
    <source>
        <dbReference type="ARBA" id="ARBA00022741"/>
    </source>
</evidence>
<keyword evidence="14 19" id="KW-0464">Manganese</keyword>
<comment type="function">
    <text evidence="17 19">Catalyzes the conversion of GTP to 2,5-diamino-6-ribosylamino-4(3H)-pyrimidinone 5'-phosphate (DARP), formate and pyrophosphate.</text>
</comment>
<feature type="binding site" evidence="19">
    <location>
        <position position="32"/>
    </location>
    <ligand>
        <name>D-ribulose 5-phosphate</name>
        <dbReference type="ChEBI" id="CHEBI:58121"/>
    </ligand>
</feature>
<protein>
    <recommendedName>
        <fullName evidence="19">Riboflavin biosynthesis protein RibBA</fullName>
    </recommendedName>
    <domain>
        <recommendedName>
            <fullName evidence="19">3,4-dihydroxy-2-butanone 4-phosphate synthase</fullName>
            <shortName evidence="19">DHBP synthase</shortName>
            <ecNumber evidence="19">4.1.99.12</ecNumber>
        </recommendedName>
    </domain>
    <domain>
        <recommendedName>
            <fullName evidence="19">GTP cyclohydrolase-2</fullName>
            <ecNumber evidence="19">3.5.4.25</ecNumber>
        </recommendedName>
        <alternativeName>
            <fullName evidence="19">GTP cyclohydrolase II</fullName>
        </alternativeName>
    </domain>
</protein>
<feature type="site" description="Essential for DHBP synthase activity" evidence="19">
    <location>
        <position position="125"/>
    </location>
</feature>
<evidence type="ECO:0000313" key="21">
    <source>
        <dbReference type="EMBL" id="OPX45477.1"/>
    </source>
</evidence>
<keyword evidence="15 19" id="KW-0456">Lyase</keyword>
<dbReference type="PANTHER" id="PTHR21327:SF18">
    <property type="entry name" value="3,4-DIHYDROXY-2-BUTANONE 4-PHOSPHATE SYNTHASE"/>
    <property type="match status" value="1"/>
</dbReference>
<feature type="binding site" evidence="19">
    <location>
        <position position="357"/>
    </location>
    <ligand>
        <name>GTP</name>
        <dbReference type="ChEBI" id="CHEBI:37565"/>
    </ligand>
</feature>
<dbReference type="GO" id="GO:0009231">
    <property type="term" value="P:riboflavin biosynthetic process"/>
    <property type="evidence" value="ECO:0007669"/>
    <property type="project" value="UniProtKB-UniRule"/>
</dbReference>
<feature type="active site" description="Proton acceptor; for GTP cyclohydrolase activity" evidence="19">
    <location>
        <position position="329"/>
    </location>
</feature>
<gene>
    <name evidence="19 21" type="primary">ribBA</name>
    <name evidence="21" type="ORF">CLHUN_08470</name>
</gene>
<evidence type="ECO:0000256" key="15">
    <source>
        <dbReference type="ARBA" id="ARBA00023239"/>
    </source>
</evidence>
<evidence type="ECO:0000256" key="19">
    <source>
        <dbReference type="HAMAP-Rule" id="MF_01283"/>
    </source>
</evidence>
<feature type="binding site" evidence="19">
    <location>
        <position position="28"/>
    </location>
    <ligand>
        <name>Mg(2+)</name>
        <dbReference type="ChEBI" id="CHEBI:18420"/>
        <label>2</label>
    </ligand>
</feature>
<dbReference type="STRING" id="48256.CLHUN_08470"/>
<dbReference type="NCBIfam" id="TIGR00506">
    <property type="entry name" value="ribB"/>
    <property type="match status" value="1"/>
</dbReference>
<evidence type="ECO:0000256" key="13">
    <source>
        <dbReference type="ARBA" id="ARBA00023134"/>
    </source>
</evidence>
<feature type="domain" description="GTP cyclohydrolase II" evidence="20">
    <location>
        <begin position="208"/>
        <end position="373"/>
    </location>
</feature>
<comment type="function">
    <text evidence="3 19">Catalyzes the conversion of D-ribulose 5-phosphate to formate and 3,4-dihydroxy-2-butanone 4-phosphate.</text>
</comment>
<comment type="catalytic activity">
    <reaction evidence="1 19">
        <text>D-ribulose 5-phosphate = (2S)-2-hydroxy-3-oxobutyl phosphate + formate + H(+)</text>
        <dbReference type="Rhea" id="RHEA:18457"/>
        <dbReference type="ChEBI" id="CHEBI:15378"/>
        <dbReference type="ChEBI" id="CHEBI:15740"/>
        <dbReference type="ChEBI" id="CHEBI:58121"/>
        <dbReference type="ChEBI" id="CHEBI:58830"/>
        <dbReference type="EC" id="4.1.99.12"/>
    </reaction>
</comment>
<feature type="binding site" evidence="19">
    <location>
        <position position="163"/>
    </location>
    <ligand>
        <name>D-ribulose 5-phosphate</name>
        <dbReference type="ChEBI" id="CHEBI:58121"/>
    </ligand>
</feature>
<dbReference type="GO" id="GO:0008270">
    <property type="term" value="F:zinc ion binding"/>
    <property type="evidence" value="ECO:0007669"/>
    <property type="project" value="UniProtKB-UniRule"/>
</dbReference>
<dbReference type="OrthoDB" id="9793111at2"/>
<dbReference type="PANTHER" id="PTHR21327">
    <property type="entry name" value="GTP CYCLOHYDROLASE II-RELATED"/>
    <property type="match status" value="1"/>
</dbReference>
<feature type="binding site" evidence="19">
    <location>
        <begin position="295"/>
        <end position="297"/>
    </location>
    <ligand>
        <name>GTP</name>
        <dbReference type="ChEBI" id="CHEBI:37565"/>
    </ligand>
</feature>
<dbReference type="HAMAP" id="MF_00179">
    <property type="entry name" value="RibA"/>
    <property type="match status" value="1"/>
</dbReference>
<dbReference type="InterPro" id="IPR032677">
    <property type="entry name" value="GTP_cyclohydro_II"/>
</dbReference>
<comment type="pathway">
    <text evidence="5 19">Cofactor biosynthesis; riboflavin biosynthesis; 2-hydroxy-3-oxobutyl phosphate from D-ribulose 5-phosphate: step 1/1.</text>
</comment>
<dbReference type="Pfam" id="PF00925">
    <property type="entry name" value="GTP_cyclohydro2"/>
    <property type="match status" value="1"/>
</dbReference>
<comment type="cofactor">
    <cofactor evidence="2">
        <name>Mn(2+)</name>
        <dbReference type="ChEBI" id="CHEBI:29035"/>
    </cofactor>
</comment>
<dbReference type="Gene3D" id="3.90.870.10">
    <property type="entry name" value="DHBP synthase"/>
    <property type="match status" value="1"/>
</dbReference>
<dbReference type="GO" id="GO:0008686">
    <property type="term" value="F:3,4-dihydroxy-2-butanone-4-phosphate synthase activity"/>
    <property type="evidence" value="ECO:0007669"/>
    <property type="project" value="UniProtKB-UniRule"/>
</dbReference>
<evidence type="ECO:0000256" key="14">
    <source>
        <dbReference type="ARBA" id="ARBA00023211"/>
    </source>
</evidence>
<dbReference type="CDD" id="cd00641">
    <property type="entry name" value="GTP_cyclohydro2"/>
    <property type="match status" value="1"/>
</dbReference>
<dbReference type="UniPathway" id="UPA00275">
    <property type="reaction ID" value="UER00399"/>
</dbReference>
<keyword evidence="12 19" id="KW-0460">Magnesium</keyword>
<dbReference type="RefSeq" id="WP_080063309.1">
    <property type="nucleotide sequence ID" value="NZ_MZGX01000004.1"/>
</dbReference>
<keyword evidence="8 19" id="KW-0479">Metal-binding</keyword>
<dbReference type="AlphaFoldDB" id="A0A1V4SQG1"/>
<dbReference type="GO" id="GO:0000287">
    <property type="term" value="F:magnesium ion binding"/>
    <property type="evidence" value="ECO:0007669"/>
    <property type="project" value="UniProtKB-UniRule"/>
</dbReference>
<dbReference type="GO" id="GO:0005525">
    <property type="term" value="F:GTP binding"/>
    <property type="evidence" value="ECO:0007669"/>
    <property type="project" value="UniProtKB-KW"/>
</dbReference>
<evidence type="ECO:0000256" key="10">
    <source>
        <dbReference type="ARBA" id="ARBA00022801"/>
    </source>
</evidence>
<dbReference type="Proteomes" id="UP000191554">
    <property type="component" value="Unassembled WGS sequence"/>
</dbReference>
<feature type="binding site" evidence="19">
    <location>
        <begin position="139"/>
        <end position="143"/>
    </location>
    <ligand>
        <name>D-ribulose 5-phosphate</name>
        <dbReference type="ChEBI" id="CHEBI:58121"/>
    </ligand>
</feature>
<evidence type="ECO:0000313" key="22">
    <source>
        <dbReference type="Proteomes" id="UP000191554"/>
    </source>
</evidence>